<dbReference type="Gene3D" id="2.60.120.330">
    <property type="entry name" value="B-lactam Antibiotic, Isopenicillin N Synthase, Chain"/>
    <property type="match status" value="1"/>
</dbReference>
<feature type="domain" description="Fe2OG dioxygenase" evidence="8">
    <location>
        <begin position="222"/>
        <end position="321"/>
    </location>
</feature>
<evidence type="ECO:0000256" key="3">
    <source>
        <dbReference type="ARBA" id="ARBA00022896"/>
    </source>
</evidence>
<dbReference type="GO" id="GO:0016706">
    <property type="term" value="F:2-oxoglutarate-dependent dioxygenase activity"/>
    <property type="evidence" value="ECO:0007669"/>
    <property type="project" value="UniProtKB-ARBA"/>
</dbReference>
<evidence type="ECO:0000259" key="8">
    <source>
        <dbReference type="PROSITE" id="PS51471"/>
    </source>
</evidence>
<dbReference type="Pfam" id="PF14226">
    <property type="entry name" value="DIOX_N"/>
    <property type="match status" value="1"/>
</dbReference>
<dbReference type="PANTHER" id="PTHR10209">
    <property type="entry name" value="OXIDOREDUCTASE, 2OG-FE II OXYGENASE FAMILY PROTEIN"/>
    <property type="match status" value="1"/>
</dbReference>
<dbReference type="SUPFAM" id="SSF51197">
    <property type="entry name" value="Clavaminate synthase-like"/>
    <property type="match status" value="1"/>
</dbReference>
<dbReference type="PANTHER" id="PTHR10209:SF859">
    <property type="entry name" value="OS03G0690500 PROTEIN"/>
    <property type="match status" value="1"/>
</dbReference>
<dbReference type="GO" id="GO:0002238">
    <property type="term" value="P:response to molecule of fungal origin"/>
    <property type="evidence" value="ECO:0007669"/>
    <property type="project" value="UniProtKB-ARBA"/>
</dbReference>
<evidence type="ECO:0000313" key="10">
    <source>
        <dbReference type="Proteomes" id="UP001454036"/>
    </source>
</evidence>
<dbReference type="EMBL" id="BAABME010001359">
    <property type="protein sequence ID" value="GAA0149163.1"/>
    <property type="molecule type" value="Genomic_DNA"/>
</dbReference>
<evidence type="ECO:0000313" key="9">
    <source>
        <dbReference type="EMBL" id="GAA0149163.1"/>
    </source>
</evidence>
<keyword evidence="5 6" id="KW-0408">Iron</keyword>
<organism evidence="9 10">
    <name type="scientific">Lithospermum erythrorhizon</name>
    <name type="common">Purple gromwell</name>
    <name type="synonym">Lithospermum officinale var. erythrorhizon</name>
    <dbReference type="NCBI Taxonomy" id="34254"/>
    <lineage>
        <taxon>Eukaryota</taxon>
        <taxon>Viridiplantae</taxon>
        <taxon>Streptophyta</taxon>
        <taxon>Embryophyta</taxon>
        <taxon>Tracheophyta</taxon>
        <taxon>Spermatophyta</taxon>
        <taxon>Magnoliopsida</taxon>
        <taxon>eudicotyledons</taxon>
        <taxon>Gunneridae</taxon>
        <taxon>Pentapetalae</taxon>
        <taxon>asterids</taxon>
        <taxon>lamiids</taxon>
        <taxon>Boraginales</taxon>
        <taxon>Boraginaceae</taxon>
        <taxon>Boraginoideae</taxon>
        <taxon>Lithospermeae</taxon>
        <taxon>Lithospermum</taxon>
    </lineage>
</organism>
<dbReference type="GO" id="GO:0046872">
    <property type="term" value="F:metal ion binding"/>
    <property type="evidence" value="ECO:0007669"/>
    <property type="project" value="UniProtKB-KW"/>
</dbReference>
<feature type="region of interest" description="Disordered" evidence="7">
    <location>
        <begin position="1"/>
        <end position="20"/>
    </location>
</feature>
<dbReference type="InterPro" id="IPR026992">
    <property type="entry name" value="DIOX_N"/>
</dbReference>
<evidence type="ECO:0000256" key="7">
    <source>
        <dbReference type="SAM" id="MobiDB-lite"/>
    </source>
</evidence>
<dbReference type="FunFam" id="2.60.120.330:FF:000005">
    <property type="entry name" value="1-aminocyclopropane-1-carboxylate oxidase homolog 1"/>
    <property type="match status" value="1"/>
</dbReference>
<evidence type="ECO:0000256" key="2">
    <source>
        <dbReference type="ARBA" id="ARBA00022723"/>
    </source>
</evidence>
<keyword evidence="10" id="KW-1185">Reference proteome</keyword>
<dbReference type="Pfam" id="PF03171">
    <property type="entry name" value="2OG-FeII_Oxy"/>
    <property type="match status" value="1"/>
</dbReference>
<evidence type="ECO:0000256" key="6">
    <source>
        <dbReference type="RuleBase" id="RU003682"/>
    </source>
</evidence>
<dbReference type="InterPro" id="IPR005123">
    <property type="entry name" value="Oxoglu/Fe-dep_dioxygenase_dom"/>
</dbReference>
<dbReference type="InterPro" id="IPR027443">
    <property type="entry name" value="IPNS-like_sf"/>
</dbReference>
<name>A0AAV3PG73_LITER</name>
<dbReference type="AlphaFoldDB" id="A0AAV3PG73"/>
<keyword evidence="4 6" id="KW-0560">Oxidoreductase</keyword>
<keyword evidence="2 6" id="KW-0479">Metal-binding</keyword>
<dbReference type="PROSITE" id="PS51471">
    <property type="entry name" value="FE2OG_OXY"/>
    <property type="match status" value="1"/>
</dbReference>
<dbReference type="InterPro" id="IPR044861">
    <property type="entry name" value="IPNS-like_FE2OG_OXY"/>
</dbReference>
<dbReference type="Proteomes" id="UP001454036">
    <property type="component" value="Unassembled WGS sequence"/>
</dbReference>
<comment type="caution">
    <text evidence="9">The sequence shown here is derived from an EMBL/GenBank/DDBJ whole genome shotgun (WGS) entry which is preliminary data.</text>
</comment>
<sequence>MVLESKKSTQDGGDEEQYDRKSELIAFDETKAGVKGLVDAGVTTVPRMFIHPPGKTSNTSANNKKQLNFPALIDLDGIEQDPIRRKQVVESIKDASGSWGFFQVVNHGVANSILQEMINGIRRFFEQDLEVKKQWFTRDSTRRVTYSSNFDLYASTAANWRDSMYCLMGPNPPKPQELPEACRDIMIEYSEQVMKLGSKLLTLLSEGLGLNRSHLLDIGCADGHALISHYYPACPQPELTMGTSIHSDISFITILLQDALGGLQLLHDDQWVDVPPNPDALVINIGDFLQLLSNDKLKSVEHRVLARSQGPRISIANFLTTGNHDTGRIYAPIEELLTEETPPKYRPTSVKEYTQYFHTKGLDDTSTLSHFKL</sequence>
<accession>A0AAV3PG73</accession>
<dbReference type="GO" id="GO:0009805">
    <property type="term" value="P:coumarin biosynthetic process"/>
    <property type="evidence" value="ECO:0007669"/>
    <property type="project" value="UniProtKB-ARBA"/>
</dbReference>
<reference evidence="9 10" key="1">
    <citation type="submission" date="2024-01" db="EMBL/GenBank/DDBJ databases">
        <title>The complete chloroplast genome sequence of Lithospermum erythrorhizon: insights into the phylogenetic relationship among Boraginaceae species and the maternal lineages of purple gromwells.</title>
        <authorList>
            <person name="Okada T."/>
            <person name="Watanabe K."/>
        </authorList>
    </citation>
    <scope>NUCLEOTIDE SEQUENCE [LARGE SCALE GENOMIC DNA]</scope>
</reference>
<gene>
    <name evidence="9" type="ORF">LIER_08410</name>
</gene>
<comment type="similarity">
    <text evidence="1 6">Belongs to the iron/ascorbate-dependent oxidoreductase family.</text>
</comment>
<protein>
    <submittedName>
        <fullName evidence="9">Oxidoreductase</fullName>
    </submittedName>
</protein>
<evidence type="ECO:0000256" key="4">
    <source>
        <dbReference type="ARBA" id="ARBA00023002"/>
    </source>
</evidence>
<dbReference type="GO" id="GO:0031418">
    <property type="term" value="F:L-ascorbic acid binding"/>
    <property type="evidence" value="ECO:0007669"/>
    <property type="project" value="UniProtKB-KW"/>
</dbReference>
<keyword evidence="3" id="KW-0847">Vitamin C</keyword>
<proteinExistence type="inferred from homology"/>
<evidence type="ECO:0000256" key="1">
    <source>
        <dbReference type="ARBA" id="ARBA00008056"/>
    </source>
</evidence>
<evidence type="ECO:0000256" key="5">
    <source>
        <dbReference type="ARBA" id="ARBA00023004"/>
    </source>
</evidence>